<evidence type="ECO:0000313" key="2">
    <source>
        <dbReference type="EMBL" id="MDX6042993.1"/>
    </source>
</evidence>
<dbReference type="SUPFAM" id="SSF52540">
    <property type="entry name" value="P-loop containing nucleoside triphosphate hydrolases"/>
    <property type="match status" value="1"/>
</dbReference>
<dbReference type="InterPro" id="IPR027417">
    <property type="entry name" value="P-loop_NTPase"/>
</dbReference>
<dbReference type="InterPro" id="IPR003593">
    <property type="entry name" value="AAA+_ATPase"/>
</dbReference>
<proteinExistence type="predicted"/>
<dbReference type="InterPro" id="IPR003959">
    <property type="entry name" value="ATPase_AAA_core"/>
</dbReference>
<keyword evidence="3" id="KW-1185">Reference proteome</keyword>
<protein>
    <submittedName>
        <fullName evidence="2">AAA family ATPase</fullName>
    </submittedName>
</protein>
<comment type="caution">
    <text evidence="2">The sequence shown here is derived from an EMBL/GenBank/DDBJ whole genome shotgun (WGS) entry which is preliminary data.</text>
</comment>
<dbReference type="EMBL" id="JAWXRD010000040">
    <property type="protein sequence ID" value="MDX6042993.1"/>
    <property type="molecule type" value="Genomic_DNA"/>
</dbReference>
<gene>
    <name evidence="2" type="ORF">SIK69_22625</name>
</gene>
<evidence type="ECO:0000259" key="1">
    <source>
        <dbReference type="SMART" id="SM00382"/>
    </source>
</evidence>
<dbReference type="Pfam" id="PF13304">
    <property type="entry name" value="AAA_21"/>
    <property type="match status" value="1"/>
</dbReference>
<dbReference type="SMART" id="SM00382">
    <property type="entry name" value="AAA"/>
    <property type="match status" value="1"/>
</dbReference>
<organism evidence="2 3">
    <name type="scientific">Scandinavium lactucae</name>
    <dbReference type="NCBI Taxonomy" id="3095028"/>
    <lineage>
        <taxon>Bacteria</taxon>
        <taxon>Pseudomonadati</taxon>
        <taxon>Pseudomonadota</taxon>
        <taxon>Gammaproteobacteria</taxon>
        <taxon>Enterobacterales</taxon>
        <taxon>Enterobacteriaceae</taxon>
        <taxon>Scandinavium</taxon>
    </lineage>
</organism>
<dbReference type="RefSeq" id="WP_319787179.1">
    <property type="nucleotide sequence ID" value="NZ_JAWXRD010000040.1"/>
</dbReference>
<sequence>MLTAINEISIPIPYTEKKANLNLNGKNLIITGGNGSGKTSFITSIYEYLKNGIDNPDNNNKQSLEQRMQSHQRYMKNGGRDVDNYSWREQQVKEIQERLLALETFKVTTSTKESQNTRSLLRFHKALREASITAPQFVPRLAALVEDNAHFPNEKDGDDIFENYLISLKTSQSYAISFENNEAKAIEIQKWFDKIESDLQGLFEDPLLKLTFDSNEGKFYLYQTLKDKFTFQTLSSGYSSILRIYADLIMRIEMWELTPGSIEGIIFIDEIDAHLHVSLQKQILKFFTEAFPNVQFIVTTHSPFVVASVTDAIIYDLSSNQQITDVSAYSYNIILKELFGVNPISNVLFDKLEEIENIITKLDNTNIKKANDIIQSLASSEESMDSEASAFIDYARLQIIKFRKSSAQGE</sequence>
<evidence type="ECO:0000313" key="3">
    <source>
        <dbReference type="Proteomes" id="UP001275664"/>
    </source>
</evidence>
<accession>A0ABU4QUN1</accession>
<feature type="domain" description="AAA+ ATPase" evidence="1">
    <location>
        <begin position="24"/>
        <end position="320"/>
    </location>
</feature>
<dbReference type="Gene3D" id="3.40.50.300">
    <property type="entry name" value="P-loop containing nucleotide triphosphate hydrolases"/>
    <property type="match status" value="1"/>
</dbReference>
<reference evidence="2 3" key="1">
    <citation type="submission" date="2023-11" db="EMBL/GenBank/DDBJ databases">
        <title>Scandinavium wanjuensis sp. nov., isolated from lettuce South Korea.</title>
        <authorList>
            <person name="Park J."/>
            <person name="Park S."/>
            <person name="Oh K.K."/>
            <person name="Cho G.S."/>
            <person name="Franz C.M.A.P."/>
        </authorList>
    </citation>
    <scope>NUCLEOTIDE SEQUENCE [LARGE SCALE GENOMIC DNA]</scope>
    <source>
        <strain evidence="2 3">V105_6</strain>
    </source>
</reference>
<dbReference type="Proteomes" id="UP001275664">
    <property type="component" value="Unassembled WGS sequence"/>
</dbReference>
<dbReference type="PANTHER" id="PTHR43581">
    <property type="entry name" value="ATP/GTP PHOSPHATASE"/>
    <property type="match status" value="1"/>
</dbReference>
<name>A0ABU4QUN1_9ENTR</name>
<dbReference type="InterPro" id="IPR051396">
    <property type="entry name" value="Bact_Antivir_Def_Nuclease"/>
</dbReference>
<dbReference type="PANTHER" id="PTHR43581:SF2">
    <property type="entry name" value="EXCINUCLEASE ATPASE SUBUNIT"/>
    <property type="match status" value="1"/>
</dbReference>